<dbReference type="RefSeq" id="WP_083055487.1">
    <property type="nucleotide sequence ID" value="NZ_MVHJ01000002.1"/>
</dbReference>
<name>A0A1W9Z2W6_MYCBA</name>
<feature type="domain" description="GH16" evidence="2">
    <location>
        <begin position="22"/>
        <end position="271"/>
    </location>
</feature>
<protein>
    <recommendedName>
        <fullName evidence="2">GH16 domain-containing protein</fullName>
    </recommendedName>
</protein>
<reference evidence="3 4" key="1">
    <citation type="submission" date="2017-02" db="EMBL/GenBank/DDBJ databases">
        <title>The new phylogeny of genus Mycobacterium.</title>
        <authorList>
            <person name="Tortoli E."/>
            <person name="Trovato A."/>
            <person name="Cirillo D.M."/>
        </authorList>
    </citation>
    <scope>NUCLEOTIDE SEQUENCE [LARGE SCALE GENOMIC DNA]</scope>
    <source>
        <strain evidence="3 4">DSM 45578</strain>
    </source>
</reference>
<evidence type="ECO:0000259" key="2">
    <source>
        <dbReference type="PROSITE" id="PS51762"/>
    </source>
</evidence>
<proteinExistence type="inferred from homology"/>
<dbReference type="GO" id="GO:0005975">
    <property type="term" value="P:carbohydrate metabolic process"/>
    <property type="evidence" value="ECO:0007669"/>
    <property type="project" value="InterPro"/>
</dbReference>
<dbReference type="GO" id="GO:0004553">
    <property type="term" value="F:hydrolase activity, hydrolyzing O-glycosyl compounds"/>
    <property type="evidence" value="ECO:0007669"/>
    <property type="project" value="InterPro"/>
</dbReference>
<dbReference type="CDD" id="cd08023">
    <property type="entry name" value="GH16_laminarinase_like"/>
    <property type="match status" value="1"/>
</dbReference>
<dbReference type="Gene3D" id="2.60.120.200">
    <property type="match status" value="1"/>
</dbReference>
<dbReference type="PANTHER" id="PTHR10963:SF55">
    <property type="entry name" value="GLYCOSIDE HYDROLASE FAMILY 16 PROTEIN"/>
    <property type="match status" value="1"/>
</dbReference>
<dbReference type="SUPFAM" id="SSF49899">
    <property type="entry name" value="Concanavalin A-like lectins/glucanases"/>
    <property type="match status" value="1"/>
</dbReference>
<dbReference type="InterPro" id="IPR050546">
    <property type="entry name" value="Glycosyl_Hydrlase_16"/>
</dbReference>
<comment type="caution">
    <text evidence="3">The sequence shown here is derived from an EMBL/GenBank/DDBJ whole genome shotgun (WGS) entry which is preliminary data.</text>
</comment>
<dbReference type="PANTHER" id="PTHR10963">
    <property type="entry name" value="GLYCOSYL HYDROLASE-RELATED"/>
    <property type="match status" value="1"/>
</dbReference>
<evidence type="ECO:0000313" key="3">
    <source>
        <dbReference type="EMBL" id="ORA06668.1"/>
    </source>
</evidence>
<dbReference type="Proteomes" id="UP000192366">
    <property type="component" value="Unassembled WGS sequence"/>
</dbReference>
<dbReference type="InterPro" id="IPR013320">
    <property type="entry name" value="ConA-like_dom_sf"/>
</dbReference>
<dbReference type="STRING" id="564198.BST17_03215"/>
<sequence length="271" mass="29316">MAIVVTGFSGLGVYAAVGDPGVRSARLDLQRKVTLYGSDEFSGPAGTLPNPKLWSIETGGGGWGNDEKQVYTDRPANVRVDGSGHLVIEARWDADVITSARISTRQKLDFKRGMIQARIKMPSGQGLHPAFWMLGTSIDQVGYPRSGEIDIAEIIGTEPTVHAAAHGPWISASPRPDPKWKLSDELQPGAAPSQDFHIYWISKETGTITIGMDDTAYATFTTEQLPDGGKWVQDLPFYLLLNLAVGGEWPGEVGPGALPAQMLVDWVRIYG</sequence>
<organism evidence="3 4">
    <name type="scientific">Mycolicibacterium bacteremicum</name>
    <name type="common">Mycobacterium bacteremicum</name>
    <dbReference type="NCBI Taxonomy" id="564198"/>
    <lineage>
        <taxon>Bacteria</taxon>
        <taxon>Bacillati</taxon>
        <taxon>Actinomycetota</taxon>
        <taxon>Actinomycetes</taxon>
        <taxon>Mycobacteriales</taxon>
        <taxon>Mycobacteriaceae</taxon>
        <taxon>Mycolicibacterium</taxon>
    </lineage>
</organism>
<accession>A0A1W9Z2W6</accession>
<dbReference type="Pfam" id="PF00722">
    <property type="entry name" value="Glyco_hydro_16"/>
    <property type="match status" value="1"/>
</dbReference>
<dbReference type="AlphaFoldDB" id="A0A1W9Z2W6"/>
<evidence type="ECO:0000313" key="4">
    <source>
        <dbReference type="Proteomes" id="UP000192366"/>
    </source>
</evidence>
<dbReference type="PROSITE" id="PS51762">
    <property type="entry name" value="GH16_2"/>
    <property type="match status" value="1"/>
</dbReference>
<dbReference type="InterPro" id="IPR000757">
    <property type="entry name" value="Beta-glucanase-like"/>
</dbReference>
<gene>
    <name evidence="3" type="ORF">BST17_03215</name>
</gene>
<dbReference type="EMBL" id="MVHJ01000002">
    <property type="protein sequence ID" value="ORA06668.1"/>
    <property type="molecule type" value="Genomic_DNA"/>
</dbReference>
<evidence type="ECO:0000256" key="1">
    <source>
        <dbReference type="ARBA" id="ARBA00006865"/>
    </source>
</evidence>
<keyword evidence="4" id="KW-1185">Reference proteome</keyword>
<comment type="similarity">
    <text evidence="1">Belongs to the glycosyl hydrolase 16 family.</text>
</comment>